<dbReference type="AlphaFoldDB" id="A0A0S6UB38"/>
<keyword evidence="4 8" id="KW-0418">Kinase</keyword>
<dbReference type="UniPathway" id="UPA00704">
    <property type="reaction ID" value="UER00715"/>
</dbReference>
<dbReference type="NCBIfam" id="TIGR03828">
    <property type="entry name" value="pfkB"/>
    <property type="match status" value="1"/>
</dbReference>
<organism evidence="10">
    <name type="scientific">Moorella thermoacetica Y72</name>
    <dbReference type="NCBI Taxonomy" id="1325331"/>
    <lineage>
        <taxon>Bacteria</taxon>
        <taxon>Bacillati</taxon>
        <taxon>Bacillota</taxon>
        <taxon>Clostridia</taxon>
        <taxon>Neomoorellales</taxon>
        <taxon>Neomoorellaceae</taxon>
        <taxon>Neomoorella</taxon>
    </lineage>
</organism>
<dbReference type="InterPro" id="IPR029056">
    <property type="entry name" value="Ribokinase-like"/>
</dbReference>
<dbReference type="SUPFAM" id="SSF53613">
    <property type="entry name" value="Ribokinase-like"/>
    <property type="match status" value="1"/>
</dbReference>
<dbReference type="Gene3D" id="3.40.1190.20">
    <property type="match status" value="1"/>
</dbReference>
<dbReference type="GO" id="GO:2001059">
    <property type="term" value="P:D-tagatose 6-phosphate catabolic process"/>
    <property type="evidence" value="ECO:0007669"/>
    <property type="project" value="UniProtKB-UniPathway"/>
</dbReference>
<dbReference type="GO" id="GO:0008662">
    <property type="term" value="F:1-phosphofructokinase activity"/>
    <property type="evidence" value="ECO:0007669"/>
    <property type="project" value="UniProtKB-UniRule"/>
</dbReference>
<dbReference type="InterPro" id="IPR002173">
    <property type="entry name" value="Carboh/pur_kinase_PfkB_CS"/>
</dbReference>
<dbReference type="NCBIfam" id="TIGR03168">
    <property type="entry name" value="1-PFK"/>
    <property type="match status" value="1"/>
</dbReference>
<evidence type="ECO:0000256" key="6">
    <source>
        <dbReference type="ARBA" id="ARBA00047745"/>
    </source>
</evidence>
<comment type="pathway">
    <text evidence="7">Carbohydrate metabolism; D-tagatose 6-phosphate degradation; D-glyceraldehyde 3-phosphate and glycerone phosphate from D-tagatose 6-phosphate: step 1/2.</text>
</comment>
<dbReference type="Pfam" id="PF00294">
    <property type="entry name" value="PfkB"/>
    <property type="match status" value="1"/>
</dbReference>
<dbReference type="FunFam" id="3.40.1190.20:FF:000001">
    <property type="entry name" value="Phosphofructokinase"/>
    <property type="match status" value="1"/>
</dbReference>
<dbReference type="InterPro" id="IPR011611">
    <property type="entry name" value="PfkB_dom"/>
</dbReference>
<evidence type="ECO:0000259" key="9">
    <source>
        <dbReference type="Pfam" id="PF00294"/>
    </source>
</evidence>
<evidence type="ECO:0000256" key="5">
    <source>
        <dbReference type="ARBA" id="ARBA00022840"/>
    </source>
</evidence>
<evidence type="ECO:0000256" key="8">
    <source>
        <dbReference type="RuleBase" id="RU369061"/>
    </source>
</evidence>
<keyword evidence="7" id="KW-0423">Lactose metabolism</keyword>
<comment type="similarity">
    <text evidence="7">Belongs to the carbohydrate kinase PfkB family. LacC subfamily.</text>
</comment>
<dbReference type="GO" id="GO:0009024">
    <property type="term" value="F:tagatose-6-phosphate kinase activity"/>
    <property type="evidence" value="ECO:0007669"/>
    <property type="project" value="UniProtKB-EC"/>
</dbReference>
<dbReference type="GO" id="GO:0005524">
    <property type="term" value="F:ATP binding"/>
    <property type="evidence" value="ECO:0007669"/>
    <property type="project" value="UniProtKB-UniRule"/>
</dbReference>
<evidence type="ECO:0000256" key="1">
    <source>
        <dbReference type="ARBA" id="ARBA00005380"/>
    </source>
</evidence>
<comment type="similarity">
    <text evidence="1">Belongs to the carbohydrate kinase pfkB family.</text>
</comment>
<dbReference type="RefSeq" id="WP_025774045.1">
    <property type="nucleotide sequence ID" value="NZ_DF238840.1"/>
</dbReference>
<dbReference type="GO" id="GO:0044281">
    <property type="term" value="P:small molecule metabolic process"/>
    <property type="evidence" value="ECO:0007669"/>
    <property type="project" value="UniProtKB-ARBA"/>
</dbReference>
<name>A0A0S6UB38_NEOTH</name>
<feature type="domain" description="Carbohydrate kinase PfkB" evidence="9">
    <location>
        <begin position="10"/>
        <end position="292"/>
    </location>
</feature>
<keyword evidence="5 7" id="KW-0067">ATP-binding</keyword>
<evidence type="ECO:0000256" key="3">
    <source>
        <dbReference type="ARBA" id="ARBA00022741"/>
    </source>
</evidence>
<dbReference type="CDD" id="cd01164">
    <property type="entry name" value="FruK_PfkB_like"/>
    <property type="match status" value="1"/>
</dbReference>
<comment type="catalytic activity">
    <reaction evidence="6 8">
        <text>beta-D-fructose 1-phosphate + ATP = beta-D-fructose 1,6-bisphosphate + ADP + H(+)</text>
        <dbReference type="Rhea" id="RHEA:14213"/>
        <dbReference type="ChEBI" id="CHEBI:15378"/>
        <dbReference type="ChEBI" id="CHEBI:30616"/>
        <dbReference type="ChEBI" id="CHEBI:32966"/>
        <dbReference type="ChEBI" id="CHEBI:138881"/>
        <dbReference type="ChEBI" id="CHEBI:456216"/>
        <dbReference type="EC" id="2.7.1.56"/>
    </reaction>
</comment>
<reference evidence="10" key="1">
    <citation type="journal article" date="2014" name="Gene">
        <title>Genome-guided analysis of transformation efficiency and carbon dioxide assimilation by Moorella thermoacetica Y72.</title>
        <authorList>
            <person name="Tsukahara K."/>
            <person name="Kita A."/>
            <person name="Nakashimada Y."/>
            <person name="Hoshino T."/>
            <person name="Murakami K."/>
        </authorList>
    </citation>
    <scope>NUCLEOTIDE SEQUENCE [LARGE SCALE GENOMIC DNA]</scope>
    <source>
        <strain evidence="10">Y72</strain>
    </source>
</reference>
<dbReference type="PANTHER" id="PTHR46566:SF2">
    <property type="entry name" value="ATP-DEPENDENT 6-PHOSPHOFRUCTOKINASE ISOZYME 2"/>
    <property type="match status" value="1"/>
</dbReference>
<dbReference type="GO" id="GO:0005988">
    <property type="term" value="P:lactose metabolic process"/>
    <property type="evidence" value="ECO:0007669"/>
    <property type="project" value="UniProtKB-KW"/>
</dbReference>
<gene>
    <name evidence="10" type="ORF">MTY_1682</name>
</gene>
<evidence type="ECO:0000256" key="4">
    <source>
        <dbReference type="ARBA" id="ARBA00022777"/>
    </source>
</evidence>
<dbReference type="PANTHER" id="PTHR46566">
    <property type="entry name" value="1-PHOSPHOFRUCTOKINASE-RELATED"/>
    <property type="match status" value="1"/>
</dbReference>
<sequence length="311" mass="32963">MITTVTTNVAIDKTYIVDSFSLNGVFRVKQVLAQAGGKGLNVARVIHNLGEEVIATGFIGGYTGSYIKEIMAREGMKEDFVVIEGESRICINILDPVGKTQTELLEPGPEVSQTDAQKLVDKVKELARSSKVVTISGSLTRGLAPGFYSQLIEVINQAGAMTILDTSGAAFIEGIKARPYMVKPNQQEAETLAGHPLKEVDDQKKFLMKLLESGVQVAVLSLGGDGALVASGNDFFKVIPPRVQAINTVGCGDAFVAGFAVGLARGEGVTGAARLATAAASASATRWQTGQCQVELVNKLLDEVRLLELHT</sequence>
<evidence type="ECO:0000256" key="7">
    <source>
        <dbReference type="PIRNR" id="PIRNR000535"/>
    </source>
</evidence>
<keyword evidence="2 7" id="KW-0808">Transferase</keyword>
<keyword evidence="3 7" id="KW-0547">Nucleotide-binding</keyword>
<dbReference type="Proteomes" id="UP000063718">
    <property type="component" value="Unassembled WGS sequence"/>
</dbReference>
<dbReference type="GO" id="GO:0016052">
    <property type="term" value="P:carbohydrate catabolic process"/>
    <property type="evidence" value="ECO:0007669"/>
    <property type="project" value="UniProtKB-ARBA"/>
</dbReference>
<evidence type="ECO:0000313" key="10">
    <source>
        <dbReference type="EMBL" id="GAF26343.1"/>
    </source>
</evidence>
<dbReference type="GO" id="GO:0005829">
    <property type="term" value="C:cytosol"/>
    <property type="evidence" value="ECO:0007669"/>
    <property type="project" value="TreeGrafter"/>
</dbReference>
<accession>A0A0S6UB38</accession>
<comment type="catalytic activity">
    <reaction evidence="7">
        <text>D-tagatofuranose 6-phosphate + ATP = D-tagatofuranose 1,6-bisphosphate + ADP + H(+)</text>
        <dbReference type="Rhea" id="RHEA:12420"/>
        <dbReference type="ChEBI" id="CHEBI:15378"/>
        <dbReference type="ChEBI" id="CHEBI:30616"/>
        <dbReference type="ChEBI" id="CHEBI:58694"/>
        <dbReference type="ChEBI" id="CHEBI:58695"/>
        <dbReference type="ChEBI" id="CHEBI:456216"/>
        <dbReference type="EC" id="2.7.1.144"/>
    </reaction>
</comment>
<comment type="function">
    <text evidence="8">Catalyzes the ATP-dependent phosphorylation of fructose-l-phosphate to fructose-l,6-bisphosphate.</text>
</comment>
<evidence type="ECO:0000256" key="2">
    <source>
        <dbReference type="ARBA" id="ARBA00022679"/>
    </source>
</evidence>
<dbReference type="EMBL" id="DF238840">
    <property type="protein sequence ID" value="GAF26343.1"/>
    <property type="molecule type" value="Genomic_DNA"/>
</dbReference>
<dbReference type="EC" id="2.7.1.144" evidence="7"/>
<proteinExistence type="inferred from homology"/>
<dbReference type="InterPro" id="IPR022463">
    <property type="entry name" value="1-PFruKinase"/>
</dbReference>
<dbReference type="PROSITE" id="PS00583">
    <property type="entry name" value="PFKB_KINASES_1"/>
    <property type="match status" value="1"/>
</dbReference>
<dbReference type="InterPro" id="IPR017583">
    <property type="entry name" value="Tagatose/fructose_Pkinase"/>
</dbReference>
<protein>
    <recommendedName>
        <fullName evidence="7">Tagatose-6-phosphate kinase</fullName>
        <ecNumber evidence="7">2.7.1.144</ecNumber>
    </recommendedName>
</protein>
<dbReference type="PIRSF" id="PIRSF000535">
    <property type="entry name" value="1PFK/6PFK/LacC"/>
    <property type="match status" value="1"/>
</dbReference>